<dbReference type="InterPro" id="IPR024751">
    <property type="entry name" value="VESA1"/>
</dbReference>
<organism evidence="2 3">
    <name type="scientific">Babesia caballi</name>
    <dbReference type="NCBI Taxonomy" id="5871"/>
    <lineage>
        <taxon>Eukaryota</taxon>
        <taxon>Sar</taxon>
        <taxon>Alveolata</taxon>
        <taxon>Apicomplexa</taxon>
        <taxon>Aconoidasida</taxon>
        <taxon>Piroplasmida</taxon>
        <taxon>Babesiidae</taxon>
        <taxon>Babesia</taxon>
    </lineage>
</organism>
<reference evidence="2 3" key="1">
    <citation type="submission" date="2021-06" db="EMBL/GenBank/DDBJ databases">
        <title>Genome sequence of Babesia caballi.</title>
        <authorList>
            <person name="Yamagishi J."/>
            <person name="Kidaka T."/>
            <person name="Ochi A."/>
        </authorList>
    </citation>
    <scope>NUCLEOTIDE SEQUENCE [LARGE SCALE GENOMIC DNA]</scope>
    <source>
        <strain evidence="2">USDA-D6B2</strain>
    </source>
</reference>
<dbReference type="GeneID" id="94195854"/>
<dbReference type="Proteomes" id="UP001497744">
    <property type="component" value="Unassembled WGS sequence"/>
</dbReference>
<name>A0AAV4LWK2_BABCB</name>
<feature type="transmembrane region" description="Helical" evidence="1">
    <location>
        <begin position="773"/>
        <end position="798"/>
    </location>
</feature>
<dbReference type="Pfam" id="PF12785">
    <property type="entry name" value="VESA1_N"/>
    <property type="match status" value="1"/>
</dbReference>
<keyword evidence="3" id="KW-1185">Reference proteome</keyword>
<keyword evidence="1" id="KW-0812">Transmembrane</keyword>
<evidence type="ECO:0000256" key="1">
    <source>
        <dbReference type="SAM" id="Phobius"/>
    </source>
</evidence>
<dbReference type="AlphaFoldDB" id="A0AAV4LWK2"/>
<protein>
    <submittedName>
        <fullName evidence="2">Variant erythrocyte surface antigen-1 family protein</fullName>
    </submittedName>
</protein>
<keyword evidence="1" id="KW-1133">Transmembrane helix</keyword>
<keyword evidence="1" id="KW-0472">Membrane</keyword>
<dbReference type="EMBL" id="BPLF01000003">
    <property type="protein sequence ID" value="GIX64373.1"/>
    <property type="molecule type" value="Genomic_DNA"/>
</dbReference>
<gene>
    <name evidence="2" type="ORF">BcabD6B2_38080</name>
</gene>
<proteinExistence type="predicted"/>
<evidence type="ECO:0000313" key="2">
    <source>
        <dbReference type="EMBL" id="GIX64373.1"/>
    </source>
</evidence>
<evidence type="ECO:0000313" key="3">
    <source>
        <dbReference type="Proteomes" id="UP001497744"/>
    </source>
</evidence>
<sequence length="837" mass="92278">MEKNNGQHNTGKPFTSSEMVNYKSGYVYSYEPKEATWTFGGSSDPKAQVCAKIFLGCVPMIFSALSYLYWRCHEKGGWRGSSLKGAGPLKDFMVGMGFKSSELYGSKQGSQIFTSTQSHFADLKEANKKSYSHFVTELHTKGQRKLSESSNRNKNSLSVLHYIVSLYFNGRQRQKTKEAKASPTTIREMLYFFAALPYSPVYGELETQITSLVGVNGSLDVADSGLSTANNKLSADQIQEYLTASCFLSSGVLGIIQEPAPPQNSDDPFLHDLFCNSMGFAYPSGASLLYIISNYTYALQFQLHFLYQQCSNTYTVGCGWRDCRYGYDINTNSNTTVPFHICEGFKCNGQSGCSHGDNSRNGGASIGSCTHNKKGEGCGQTSNSPLQAFLTDKLKGFSRGHPSDSSSHLSICSGYMCHVPMGFNPNDLRAAPGGNTQGENICLTLRPFCGGFNTPLRQLSEKLGCLTKRTPRTLGDLFGFVWNLNGQLFKNERPTLEGLIGKFGAAFNLNNLSSDFSKNQYSALTTLWSKMAPSPTGSPTATVLSLSLESMAPAIPFLYQLFMAKDEDSLPLVLFDLYQQCHKVEAKGEGKVSVTHNGNSSSHHNHKCSTSPADLYSLQTSQCSGTDCGPYLYPLTHSDGATYAPRHASTYLSWVLYLSDDLQSWFQEMLNEFQNIDCNKSGCKYSCNHSAGKHGVSTNCSCPSVVQCGGTLPLLYRHGFRYFNPLLLMGGGNNQDSKRKCSAFAQQLQFVISGDPLSNMLTSIDDFLFLFRYYFLSNLSGFWTIYVCIILYTLFYLLDTLHLRSHLKLTSSQAVPPLALLTSGKPLLIAKLTYITQ</sequence>
<accession>A0AAV4LWK2</accession>
<comment type="caution">
    <text evidence="2">The sequence shown here is derived from an EMBL/GenBank/DDBJ whole genome shotgun (WGS) entry which is preliminary data.</text>
</comment>
<dbReference type="RefSeq" id="XP_067716442.1">
    <property type="nucleotide sequence ID" value="XM_067860341.1"/>
</dbReference>